<dbReference type="OrthoDB" id="6606049at2759"/>
<proteinExistence type="predicted"/>
<dbReference type="PANTHER" id="PTHR45749:SF21">
    <property type="entry name" value="DUF4371 DOMAIN-CONTAINING PROTEIN"/>
    <property type="match status" value="1"/>
</dbReference>
<dbReference type="STRING" id="400682.A0A1X7SMT0"/>
<protein>
    <recommendedName>
        <fullName evidence="1">DUF4371 domain-containing protein</fullName>
    </recommendedName>
</protein>
<dbReference type="InParanoid" id="A0A1X7SMT0"/>
<dbReference type="AlphaFoldDB" id="A0A1X7SMT0"/>
<dbReference type="Pfam" id="PF14291">
    <property type="entry name" value="DUF4371"/>
    <property type="match status" value="1"/>
</dbReference>
<accession>A0A1X7SMT0</accession>
<dbReference type="eggNOG" id="ENOG502QSU3">
    <property type="taxonomic scope" value="Eukaryota"/>
</dbReference>
<evidence type="ECO:0000259" key="1">
    <source>
        <dbReference type="Pfam" id="PF14291"/>
    </source>
</evidence>
<name>A0A1X7SMT0_AMPQE</name>
<organism evidence="2">
    <name type="scientific">Amphimedon queenslandica</name>
    <name type="common">Sponge</name>
    <dbReference type="NCBI Taxonomy" id="400682"/>
    <lineage>
        <taxon>Eukaryota</taxon>
        <taxon>Metazoa</taxon>
        <taxon>Porifera</taxon>
        <taxon>Demospongiae</taxon>
        <taxon>Heteroscleromorpha</taxon>
        <taxon>Haplosclerida</taxon>
        <taxon>Niphatidae</taxon>
        <taxon>Amphimedon</taxon>
    </lineage>
</organism>
<reference evidence="2" key="1">
    <citation type="submission" date="2017-05" db="UniProtKB">
        <authorList>
            <consortium name="EnsemblMetazoa"/>
        </authorList>
    </citation>
    <scope>IDENTIFICATION</scope>
</reference>
<evidence type="ECO:0000313" key="2">
    <source>
        <dbReference type="EnsemblMetazoa" id="Aqu2.1.03393_001"/>
    </source>
</evidence>
<sequence>LRDLRLHQGPYQPRLSNFRATVHRNKSRSFCSKWYEFHDWLEYSPMIDRIFCFVCRAFAHKVTGSIGRVDSAFTTRGTQASQWKEARKVLAKHQASTVHKQASLSYCDFLSLVPINMQLDRAAAIEACRLKEQQERNRQALYRIIDVITLLVRTGHLLRGHREGADSNNRGLFLEIVNLLSQYDGVLKHHFDTCPRNATYVSKDIQNDIISTLYHIMIEEVKKELHAASYFSVMMDEASDFGHKEQVAVVVRYVDRECVIQERFIDISSTDSTDAGALFQILLASIAKGWIEYR</sequence>
<dbReference type="EnsemblMetazoa" id="Aqu2.1.03393_001">
    <property type="protein sequence ID" value="Aqu2.1.03393_001"/>
    <property type="gene ID" value="Aqu2.1.03393"/>
</dbReference>
<dbReference type="PANTHER" id="PTHR45749">
    <property type="match status" value="1"/>
</dbReference>
<dbReference type="InterPro" id="IPR025398">
    <property type="entry name" value="DUF4371"/>
</dbReference>
<feature type="domain" description="DUF4371" evidence="1">
    <location>
        <begin position="138"/>
        <end position="278"/>
    </location>
</feature>
<dbReference type="OMA" id="MIDRIFC"/>